<reference evidence="1" key="1">
    <citation type="journal article" date="2014" name="Front. Microbiol.">
        <title>High frequency of phylogenetically diverse reductive dehalogenase-homologous genes in deep subseafloor sedimentary metagenomes.</title>
        <authorList>
            <person name="Kawai M."/>
            <person name="Futagami T."/>
            <person name="Toyoda A."/>
            <person name="Takaki Y."/>
            <person name="Nishi S."/>
            <person name="Hori S."/>
            <person name="Arai W."/>
            <person name="Tsubouchi T."/>
            <person name="Morono Y."/>
            <person name="Uchiyama I."/>
            <person name="Ito T."/>
            <person name="Fujiyama A."/>
            <person name="Inagaki F."/>
            <person name="Takami H."/>
        </authorList>
    </citation>
    <scope>NUCLEOTIDE SEQUENCE</scope>
    <source>
        <strain evidence="1">Expedition CK06-06</strain>
    </source>
</reference>
<gene>
    <name evidence="1" type="ORF">S03H2_62635</name>
</gene>
<dbReference type="AlphaFoldDB" id="X1JAP9"/>
<evidence type="ECO:0000313" key="1">
    <source>
        <dbReference type="EMBL" id="GAH78575.1"/>
    </source>
</evidence>
<proteinExistence type="predicted"/>
<protein>
    <submittedName>
        <fullName evidence="1">Uncharacterized protein</fullName>
    </submittedName>
</protein>
<comment type="caution">
    <text evidence="1">The sequence shown here is derived from an EMBL/GenBank/DDBJ whole genome shotgun (WGS) entry which is preliminary data.</text>
</comment>
<name>X1JAP9_9ZZZZ</name>
<accession>X1JAP9</accession>
<sequence length="60" mass="6880">MRIDKAVELVTQHQKGTDSIYLPDLPDAIRLLIEAGKRLEYCRSGGFEERYDLLPGETEE</sequence>
<organism evidence="1">
    <name type="scientific">marine sediment metagenome</name>
    <dbReference type="NCBI Taxonomy" id="412755"/>
    <lineage>
        <taxon>unclassified sequences</taxon>
        <taxon>metagenomes</taxon>
        <taxon>ecological metagenomes</taxon>
    </lineage>
</organism>
<dbReference type="EMBL" id="BARU01040523">
    <property type="protein sequence ID" value="GAH78575.1"/>
    <property type="molecule type" value="Genomic_DNA"/>
</dbReference>